<evidence type="ECO:0000313" key="3">
    <source>
        <dbReference type="Proteomes" id="UP000675284"/>
    </source>
</evidence>
<dbReference type="PROSITE" id="PS51257">
    <property type="entry name" value="PROKAR_LIPOPROTEIN"/>
    <property type="match status" value="1"/>
</dbReference>
<evidence type="ECO:0000256" key="1">
    <source>
        <dbReference type="SAM" id="SignalP"/>
    </source>
</evidence>
<accession>A0A941IA84</accession>
<protein>
    <recommendedName>
        <fullName evidence="4">DUF4362 domain-containing protein</fullName>
    </recommendedName>
</protein>
<feature type="chain" id="PRO_5039358523" description="DUF4362 domain-containing protein" evidence="1">
    <location>
        <begin position="17"/>
        <end position="126"/>
    </location>
</feature>
<sequence length="126" mass="14129">MKKLLMALGASFLLLAGCGNNETDTESAPSIRIEDLDQAKAKSAIVEGALDMNFPGRDYQEADIINIEVCESLHIDHKSDGFTGKFITFWETSDGEQRNHFLINDNYEVEKIANYDKIPDRCVNID</sequence>
<proteinExistence type="predicted"/>
<evidence type="ECO:0000313" key="2">
    <source>
        <dbReference type="EMBL" id="MBR7796398.1"/>
    </source>
</evidence>
<feature type="signal peptide" evidence="1">
    <location>
        <begin position="1"/>
        <end position="16"/>
    </location>
</feature>
<gene>
    <name evidence="2" type="ORF">KCX74_10160</name>
</gene>
<reference evidence="2" key="1">
    <citation type="submission" date="2021-04" db="EMBL/GenBank/DDBJ databases">
        <title>Isolation and polyphasic classification of algal microorganism.</title>
        <authorList>
            <person name="Wang S."/>
        </authorList>
    </citation>
    <scope>NUCLEOTIDE SEQUENCE</scope>
    <source>
        <strain evidence="2">720a</strain>
    </source>
</reference>
<dbReference type="RefSeq" id="WP_026683197.1">
    <property type="nucleotide sequence ID" value="NZ_JAGSOT010000026.1"/>
</dbReference>
<evidence type="ECO:0008006" key="4">
    <source>
        <dbReference type="Google" id="ProtNLM"/>
    </source>
</evidence>
<keyword evidence="1" id="KW-0732">Signal</keyword>
<keyword evidence="3" id="KW-1185">Reference proteome</keyword>
<organism evidence="2 3">
    <name type="scientific">Virgibacillus salarius</name>
    <dbReference type="NCBI Taxonomy" id="447199"/>
    <lineage>
        <taxon>Bacteria</taxon>
        <taxon>Bacillati</taxon>
        <taxon>Bacillota</taxon>
        <taxon>Bacilli</taxon>
        <taxon>Bacillales</taxon>
        <taxon>Bacillaceae</taxon>
        <taxon>Virgibacillus</taxon>
    </lineage>
</organism>
<dbReference type="EMBL" id="JAGSOT010000026">
    <property type="protein sequence ID" value="MBR7796398.1"/>
    <property type="molecule type" value="Genomic_DNA"/>
</dbReference>
<comment type="caution">
    <text evidence="2">The sequence shown here is derived from an EMBL/GenBank/DDBJ whole genome shotgun (WGS) entry which is preliminary data.</text>
</comment>
<dbReference type="Proteomes" id="UP000675284">
    <property type="component" value="Unassembled WGS sequence"/>
</dbReference>
<dbReference type="AlphaFoldDB" id="A0A941IA84"/>
<name>A0A941IA84_9BACI</name>